<organism evidence="1 2">
    <name type="scientific">Nitrosospira multiformis</name>
    <dbReference type="NCBI Taxonomy" id="1231"/>
    <lineage>
        <taxon>Bacteria</taxon>
        <taxon>Pseudomonadati</taxon>
        <taxon>Pseudomonadota</taxon>
        <taxon>Betaproteobacteria</taxon>
        <taxon>Nitrosomonadales</taxon>
        <taxon>Nitrosomonadaceae</taxon>
        <taxon>Nitrosospira</taxon>
    </lineage>
</organism>
<name>A0A1I7IWA2_9PROT</name>
<reference evidence="1 2" key="1">
    <citation type="submission" date="2016-10" db="EMBL/GenBank/DDBJ databases">
        <authorList>
            <person name="de Groot N.N."/>
        </authorList>
    </citation>
    <scope>NUCLEOTIDE SEQUENCE [LARGE SCALE GENOMIC DNA]</scope>
    <source>
        <strain evidence="1 2">Nl14</strain>
    </source>
</reference>
<sequence>MSAVRGLLARVRTLERSRSATADMLPLIESMFDEAIAQGQMCGTDGPIIKEAVLRWLRECVVSGVAGHGPLNECWRP</sequence>
<proteinExistence type="predicted"/>
<gene>
    <name evidence="1" type="ORF">SAMN05216417_1292</name>
</gene>
<dbReference type="RefSeq" id="WP_074976010.1">
    <property type="nucleotide sequence ID" value="NZ_FPBZ01000029.1"/>
</dbReference>
<evidence type="ECO:0000313" key="1">
    <source>
        <dbReference type="EMBL" id="SFU77162.1"/>
    </source>
</evidence>
<dbReference type="EMBL" id="FPBZ01000029">
    <property type="protein sequence ID" value="SFU77162.1"/>
    <property type="molecule type" value="Genomic_DNA"/>
</dbReference>
<accession>A0A1I7IWA2</accession>
<evidence type="ECO:0000313" key="2">
    <source>
        <dbReference type="Proteomes" id="UP000182649"/>
    </source>
</evidence>
<dbReference type="Proteomes" id="UP000182649">
    <property type="component" value="Unassembled WGS sequence"/>
</dbReference>
<dbReference type="AlphaFoldDB" id="A0A1I7IWA2"/>
<protein>
    <submittedName>
        <fullName evidence="1">Uncharacterized protein</fullName>
    </submittedName>
</protein>